<dbReference type="SUPFAM" id="SSF55729">
    <property type="entry name" value="Acyl-CoA N-acyltransferases (Nat)"/>
    <property type="match status" value="1"/>
</dbReference>
<dbReference type="RefSeq" id="WP_134826133.1">
    <property type="nucleotide sequence ID" value="NZ_SPDQ01000011.1"/>
</dbReference>
<dbReference type="InterPro" id="IPR016181">
    <property type="entry name" value="Acyl_CoA_acyltransferase"/>
</dbReference>
<dbReference type="EMBL" id="SPDQ01000011">
    <property type="protein sequence ID" value="TFH81809.1"/>
    <property type="molecule type" value="Genomic_DNA"/>
</dbReference>
<proteinExistence type="predicted"/>
<evidence type="ECO:0008006" key="3">
    <source>
        <dbReference type="Google" id="ProtNLM"/>
    </source>
</evidence>
<dbReference type="AlphaFoldDB" id="A0A4Y8VMP6"/>
<dbReference type="OrthoDB" id="6987899at2"/>
<accession>A0A4Y8VMP6</accession>
<comment type="caution">
    <text evidence="1">The sequence shown here is derived from an EMBL/GenBank/DDBJ whole genome shotgun (WGS) entry which is preliminary data.</text>
</comment>
<protein>
    <recommendedName>
        <fullName evidence="3">N-acetyltransferase</fullName>
    </recommendedName>
</protein>
<gene>
    <name evidence="1" type="ORF">E4J90_09535</name>
</gene>
<dbReference type="Proteomes" id="UP000297555">
    <property type="component" value="Unassembled WGS sequence"/>
</dbReference>
<name>A0A4Y8VMP6_9PSED</name>
<evidence type="ECO:0000313" key="1">
    <source>
        <dbReference type="EMBL" id="TFH81809.1"/>
    </source>
</evidence>
<evidence type="ECO:0000313" key="2">
    <source>
        <dbReference type="Proteomes" id="UP000297555"/>
    </source>
</evidence>
<sequence length="136" mass="15434">MNKIIVVPTTHIDIAWRDGADKLALACATSGGEITGDQLKMMLSRGDRTLIRLDRDNSIVGWGVIGVEQLPNFRVLYVYEMYAPHGHFEEFFDEIKTMAHAFGCLRLRCAARPAQARLYRQRCGFSPVYQTLEVEL</sequence>
<reference evidence="1 2" key="1">
    <citation type="submission" date="2019-03" db="EMBL/GenBank/DDBJ databases">
        <title>Draft genome sequence of humic substances-degrading Pseudomonas kribbensis CHA-19 from forest soil.</title>
        <authorList>
            <person name="Kim D."/>
        </authorList>
    </citation>
    <scope>NUCLEOTIDE SEQUENCE [LARGE SCALE GENOMIC DNA]</scope>
    <source>
        <strain evidence="1 2">CHA-19</strain>
    </source>
</reference>
<organism evidence="1 2">
    <name type="scientific">Pseudomonas kribbensis</name>
    <dbReference type="NCBI Taxonomy" id="1628086"/>
    <lineage>
        <taxon>Bacteria</taxon>
        <taxon>Pseudomonadati</taxon>
        <taxon>Pseudomonadota</taxon>
        <taxon>Gammaproteobacteria</taxon>
        <taxon>Pseudomonadales</taxon>
        <taxon>Pseudomonadaceae</taxon>
        <taxon>Pseudomonas</taxon>
    </lineage>
</organism>